<organism evidence="2 3">
    <name type="scientific">Embleya scabrispora</name>
    <dbReference type="NCBI Taxonomy" id="159449"/>
    <lineage>
        <taxon>Bacteria</taxon>
        <taxon>Bacillati</taxon>
        <taxon>Actinomycetota</taxon>
        <taxon>Actinomycetes</taxon>
        <taxon>Kitasatosporales</taxon>
        <taxon>Streptomycetaceae</taxon>
        <taxon>Embleya</taxon>
    </lineage>
</organism>
<protein>
    <submittedName>
        <fullName evidence="2">Uncharacterized protein</fullName>
    </submittedName>
</protein>
<evidence type="ECO:0000256" key="1">
    <source>
        <dbReference type="SAM" id="MobiDB-lite"/>
    </source>
</evidence>
<dbReference type="OrthoDB" id="4284332at2"/>
<keyword evidence="3" id="KW-1185">Reference proteome</keyword>
<feature type="region of interest" description="Disordered" evidence="1">
    <location>
        <begin position="80"/>
        <end position="108"/>
    </location>
</feature>
<dbReference type="AlphaFoldDB" id="A0A1T3NI73"/>
<gene>
    <name evidence="2" type="ORF">B4N89_46500</name>
</gene>
<feature type="compositionally biased region" description="Basic and acidic residues" evidence="1">
    <location>
        <begin position="87"/>
        <end position="108"/>
    </location>
</feature>
<reference evidence="2 3" key="1">
    <citation type="submission" date="2017-03" db="EMBL/GenBank/DDBJ databases">
        <title>Draft genome sequence of Streptomyces scabrisporus NF3, endophyte isolated from Amphipterygium adstringens.</title>
        <authorList>
            <person name="Vazquez M."/>
            <person name="Ceapa C.D."/>
            <person name="Rodriguez Luna D."/>
            <person name="Sanchez Esquivel S."/>
        </authorList>
    </citation>
    <scope>NUCLEOTIDE SEQUENCE [LARGE SCALE GENOMIC DNA]</scope>
    <source>
        <strain evidence="2 3">NF3</strain>
    </source>
</reference>
<dbReference type="EMBL" id="MWQN01000006">
    <property type="protein sequence ID" value="OPC76488.1"/>
    <property type="molecule type" value="Genomic_DNA"/>
</dbReference>
<accession>A0A1T3NI73</accession>
<dbReference type="STRING" id="159449.B4N89_46500"/>
<proteinExistence type="predicted"/>
<evidence type="ECO:0000313" key="2">
    <source>
        <dbReference type="EMBL" id="OPC76488.1"/>
    </source>
</evidence>
<sequence>MRSWASRYGVRGGLVEERRFTVVRGEVVHLPTTLGEIRAQLPPERRAEFDAEMYTTPLDQLERRALLGWALPPEAYEDEESLVARLRAGDHSDTSDRDGNPLDTGERP</sequence>
<comment type="caution">
    <text evidence="2">The sequence shown here is derived from an EMBL/GenBank/DDBJ whole genome shotgun (WGS) entry which is preliminary data.</text>
</comment>
<name>A0A1T3NI73_9ACTN</name>
<dbReference type="Proteomes" id="UP000190037">
    <property type="component" value="Unassembled WGS sequence"/>
</dbReference>
<evidence type="ECO:0000313" key="3">
    <source>
        <dbReference type="Proteomes" id="UP000190037"/>
    </source>
</evidence>